<reference evidence="2" key="1">
    <citation type="submission" date="2021-03" db="EMBL/GenBank/DDBJ databases">
        <title>Chromosome level genome of the anhydrobiotic midge Polypedilum vanderplanki.</title>
        <authorList>
            <person name="Yoshida Y."/>
            <person name="Kikawada T."/>
            <person name="Gusev O."/>
        </authorList>
    </citation>
    <scope>NUCLEOTIDE SEQUENCE</scope>
    <source>
        <strain evidence="2">NIAS01</strain>
        <tissue evidence="2">Whole body or cell culture</tissue>
    </source>
</reference>
<name>A0A9J6C0G1_POLVA</name>
<evidence type="ECO:0000313" key="3">
    <source>
        <dbReference type="Proteomes" id="UP001107558"/>
    </source>
</evidence>
<evidence type="ECO:0000313" key="2">
    <source>
        <dbReference type="EMBL" id="KAG5675400.1"/>
    </source>
</evidence>
<feature type="region of interest" description="Disordered" evidence="1">
    <location>
        <begin position="1"/>
        <end position="31"/>
    </location>
</feature>
<evidence type="ECO:0008006" key="4">
    <source>
        <dbReference type="Google" id="ProtNLM"/>
    </source>
</evidence>
<dbReference type="AlphaFoldDB" id="A0A9J6C0G1"/>
<dbReference type="OrthoDB" id="7791141at2759"/>
<comment type="caution">
    <text evidence="2">The sequence shown here is derived from an EMBL/GenBank/DDBJ whole genome shotgun (WGS) entry which is preliminary data.</text>
</comment>
<dbReference type="Proteomes" id="UP001107558">
    <property type="component" value="Chromosome 2"/>
</dbReference>
<sequence length="426" mass="48893">MNNRKLFEDLSSSAKRKRKSKNNRETSDSVQNTLIIKKNANENIKNSKTISEVTSLDIDFEFPSIPKVVVNEKSIDFQKKLARWATNNNIKRNAFTSLLHILKDDRYPDLPYDSRTLLKTPRQIVIQDMPPGKFIYIGLKKYLENICSSLKTIPNCLEIDLNIDGAPIFNNSFENGCIWPILGRIKNLNSHVFAIAIYGGKKKPDDFNSLLKLFVEEFNDIKGNFKIREARVQLKINNIICDAPARSAICNTCGHTGLSSCPKCYIVGKRIENRSAFPYHIAQLRTNEEFRQKLDKEFHHGSCEFEKIEELDMINAFPIDYMHASLHGIMKKLLDLWFGFGTGKKPLYSASTKSRVSQKILKFVQVQPIDFQRHCRGLEQLGNWKATEFRTFALFIGPSVLENEISIEALSQFYVVSHNINNFNSQ</sequence>
<protein>
    <recommendedName>
        <fullName evidence="4">Transposase domain-containing protein</fullName>
    </recommendedName>
</protein>
<evidence type="ECO:0000256" key="1">
    <source>
        <dbReference type="SAM" id="MobiDB-lite"/>
    </source>
</evidence>
<gene>
    <name evidence="2" type="ORF">PVAND_005308</name>
</gene>
<dbReference type="PANTHER" id="PTHR33053">
    <property type="entry name" value="PROTEIN, PUTATIVE-RELATED"/>
    <property type="match status" value="1"/>
</dbReference>
<organism evidence="2 3">
    <name type="scientific">Polypedilum vanderplanki</name>
    <name type="common">Sleeping chironomid midge</name>
    <dbReference type="NCBI Taxonomy" id="319348"/>
    <lineage>
        <taxon>Eukaryota</taxon>
        <taxon>Metazoa</taxon>
        <taxon>Ecdysozoa</taxon>
        <taxon>Arthropoda</taxon>
        <taxon>Hexapoda</taxon>
        <taxon>Insecta</taxon>
        <taxon>Pterygota</taxon>
        <taxon>Neoptera</taxon>
        <taxon>Endopterygota</taxon>
        <taxon>Diptera</taxon>
        <taxon>Nematocera</taxon>
        <taxon>Chironomoidea</taxon>
        <taxon>Chironomidae</taxon>
        <taxon>Chironominae</taxon>
        <taxon>Polypedilum</taxon>
        <taxon>Polypedilum</taxon>
    </lineage>
</organism>
<dbReference type="EMBL" id="JADBJN010000002">
    <property type="protein sequence ID" value="KAG5675400.1"/>
    <property type="molecule type" value="Genomic_DNA"/>
</dbReference>
<keyword evidence="3" id="KW-1185">Reference proteome</keyword>
<dbReference type="PANTHER" id="PTHR33053:SF24">
    <property type="entry name" value="TRANSPOSASE DOMAIN-CONTAINING PROTEIN"/>
    <property type="match status" value="1"/>
</dbReference>
<accession>A0A9J6C0G1</accession>
<proteinExistence type="predicted"/>